<organism evidence="1 2">
    <name type="scientific">Rhododendron molle</name>
    <name type="common">Chinese azalea</name>
    <name type="synonym">Azalea mollis</name>
    <dbReference type="NCBI Taxonomy" id="49168"/>
    <lineage>
        <taxon>Eukaryota</taxon>
        <taxon>Viridiplantae</taxon>
        <taxon>Streptophyta</taxon>
        <taxon>Embryophyta</taxon>
        <taxon>Tracheophyta</taxon>
        <taxon>Spermatophyta</taxon>
        <taxon>Magnoliopsida</taxon>
        <taxon>eudicotyledons</taxon>
        <taxon>Gunneridae</taxon>
        <taxon>Pentapetalae</taxon>
        <taxon>asterids</taxon>
        <taxon>Ericales</taxon>
        <taxon>Ericaceae</taxon>
        <taxon>Ericoideae</taxon>
        <taxon>Rhodoreae</taxon>
        <taxon>Rhododendron</taxon>
    </lineage>
</organism>
<dbReference type="EMBL" id="CM046394">
    <property type="protein sequence ID" value="KAI8546286.1"/>
    <property type="molecule type" value="Genomic_DNA"/>
</dbReference>
<evidence type="ECO:0000313" key="2">
    <source>
        <dbReference type="Proteomes" id="UP001062846"/>
    </source>
</evidence>
<accession>A0ACC0MZW6</accession>
<keyword evidence="2" id="KW-1185">Reference proteome</keyword>
<comment type="caution">
    <text evidence="1">The sequence shown here is derived from an EMBL/GenBank/DDBJ whole genome shotgun (WGS) entry which is preliminary data.</text>
</comment>
<evidence type="ECO:0000313" key="1">
    <source>
        <dbReference type="EMBL" id="KAI8546286.1"/>
    </source>
</evidence>
<proteinExistence type="predicted"/>
<gene>
    <name evidence="1" type="ORF">RHMOL_Rhmol07G0105400</name>
</gene>
<sequence length="339" mass="37334">MHKLLTPDINAKSMSCVSSLPFQIPNAQLNNQCFSMSEFTGTGGDGDLQAVVRGFNNCFSPCSTILDYPQTCFSPLVVQEEDVLFSSFPDLFFESNTVVFDELEQLYKPFYPASSQLSPQTSLSPSVSDHEERGANRVQEKEAFPESAIVVAAAAAAAASPLPVKYKRRKTQHKRVVVEVAAEGLSSDVWAWRKYGQKPIKGSPHPRSYYRCSSLKGCLARKQVERSQSDPQMFVITYTAEHCHGHPIRRSSLAGTTRHKFSLSKSPTTSNPDASISTDSGSCSLSPPVTPVLAMKVEDGQRISDIEASKSNVGLDNMCDVMSFDDLFLGFDELDRFNF</sequence>
<name>A0ACC0MZW6_RHOML</name>
<reference evidence="1" key="1">
    <citation type="submission" date="2022-02" db="EMBL/GenBank/DDBJ databases">
        <title>Plant Genome Project.</title>
        <authorList>
            <person name="Zhang R.-G."/>
        </authorList>
    </citation>
    <scope>NUCLEOTIDE SEQUENCE</scope>
    <source>
        <strain evidence="1">AT1</strain>
    </source>
</reference>
<protein>
    <submittedName>
        <fullName evidence="1">Uncharacterized protein</fullName>
    </submittedName>
</protein>
<dbReference type="Proteomes" id="UP001062846">
    <property type="component" value="Chromosome 7"/>
</dbReference>